<evidence type="ECO:0000313" key="2">
    <source>
        <dbReference type="EMBL" id="OWF41746.1"/>
    </source>
</evidence>
<dbReference type="Gene3D" id="3.10.10.10">
    <property type="entry name" value="HIV Type 1 Reverse Transcriptase, subunit A, domain 1"/>
    <property type="match status" value="1"/>
</dbReference>
<protein>
    <submittedName>
        <fullName evidence="2">Transposon Ty3-G Gag-Pol polyprotein</fullName>
    </submittedName>
</protein>
<gene>
    <name evidence="2" type="ORF">KP79_PYT25037</name>
</gene>
<dbReference type="Proteomes" id="UP000242188">
    <property type="component" value="Unassembled WGS sequence"/>
</dbReference>
<organism evidence="2 3">
    <name type="scientific">Mizuhopecten yessoensis</name>
    <name type="common">Japanese scallop</name>
    <name type="synonym">Patinopecten yessoensis</name>
    <dbReference type="NCBI Taxonomy" id="6573"/>
    <lineage>
        <taxon>Eukaryota</taxon>
        <taxon>Metazoa</taxon>
        <taxon>Spiralia</taxon>
        <taxon>Lophotrochozoa</taxon>
        <taxon>Mollusca</taxon>
        <taxon>Bivalvia</taxon>
        <taxon>Autobranchia</taxon>
        <taxon>Pteriomorphia</taxon>
        <taxon>Pectinida</taxon>
        <taxon>Pectinoidea</taxon>
        <taxon>Pectinidae</taxon>
        <taxon>Mizuhopecten</taxon>
    </lineage>
</organism>
<keyword evidence="3" id="KW-1185">Reference proteome</keyword>
<dbReference type="AlphaFoldDB" id="A0A210PZ27"/>
<dbReference type="InterPro" id="IPR043128">
    <property type="entry name" value="Rev_trsase/Diguanyl_cyclase"/>
</dbReference>
<reference evidence="2 3" key="1">
    <citation type="journal article" date="2017" name="Nat. Ecol. Evol.">
        <title>Scallop genome provides insights into evolution of bilaterian karyotype and development.</title>
        <authorList>
            <person name="Wang S."/>
            <person name="Zhang J."/>
            <person name="Jiao W."/>
            <person name="Li J."/>
            <person name="Xun X."/>
            <person name="Sun Y."/>
            <person name="Guo X."/>
            <person name="Huan P."/>
            <person name="Dong B."/>
            <person name="Zhang L."/>
            <person name="Hu X."/>
            <person name="Sun X."/>
            <person name="Wang J."/>
            <person name="Zhao C."/>
            <person name="Wang Y."/>
            <person name="Wang D."/>
            <person name="Huang X."/>
            <person name="Wang R."/>
            <person name="Lv J."/>
            <person name="Li Y."/>
            <person name="Zhang Z."/>
            <person name="Liu B."/>
            <person name="Lu W."/>
            <person name="Hui Y."/>
            <person name="Liang J."/>
            <person name="Zhou Z."/>
            <person name="Hou R."/>
            <person name="Li X."/>
            <person name="Liu Y."/>
            <person name="Li H."/>
            <person name="Ning X."/>
            <person name="Lin Y."/>
            <person name="Zhao L."/>
            <person name="Xing Q."/>
            <person name="Dou J."/>
            <person name="Li Y."/>
            <person name="Mao J."/>
            <person name="Guo H."/>
            <person name="Dou H."/>
            <person name="Li T."/>
            <person name="Mu C."/>
            <person name="Jiang W."/>
            <person name="Fu Q."/>
            <person name="Fu X."/>
            <person name="Miao Y."/>
            <person name="Liu J."/>
            <person name="Yu Q."/>
            <person name="Li R."/>
            <person name="Liao H."/>
            <person name="Li X."/>
            <person name="Kong Y."/>
            <person name="Jiang Z."/>
            <person name="Chourrout D."/>
            <person name="Li R."/>
            <person name="Bao Z."/>
        </authorList>
    </citation>
    <scope>NUCLEOTIDE SEQUENCE [LARGE SCALE GENOMIC DNA]</scope>
    <source>
        <strain evidence="2 3">PY_sf001</strain>
    </source>
</reference>
<dbReference type="Pfam" id="PF00078">
    <property type="entry name" value="RVT_1"/>
    <property type="match status" value="1"/>
</dbReference>
<dbReference type="SUPFAM" id="SSF56672">
    <property type="entry name" value="DNA/RNA polymerases"/>
    <property type="match status" value="1"/>
</dbReference>
<dbReference type="STRING" id="6573.A0A210PZ27"/>
<dbReference type="EMBL" id="NEDP02005358">
    <property type="protein sequence ID" value="OWF41746.1"/>
    <property type="molecule type" value="Genomic_DNA"/>
</dbReference>
<dbReference type="OrthoDB" id="6139267at2759"/>
<sequence>MADTGCQSCLAGLRVIYKLGLRESDLIPVTMHMHTATNVGIKIIGATILRLSATNDTGKPIETRQMTYICGTTDRLFLSREACSALGIIPDAFPAVGAYAANSITVNPHSSPVESHPCDCPKRQMPPPPPTRMPFPGTAENLQRLKTFLLDHYSASTFNTCQHQPLPLMDTPPMKLMVDNTAEPIAHHTPIPVPIHWRESVKAGLDQDVRLGVIEPVPIGEPVTWCHRMVICAKKNGEPRRTVDFQALNAHATRETHHTQSPFYQARSVPHGKKKTVFDAWNGYHSVPIREEDRHLTTFITPWGRYRYKTAPQGYIASGDGYTRRYDELVSDFANKTKCVDDVLFFVLRTHTHEHCRIWP</sequence>
<feature type="domain" description="Reverse transcriptase" evidence="1">
    <location>
        <begin position="234"/>
        <end position="356"/>
    </location>
</feature>
<evidence type="ECO:0000259" key="1">
    <source>
        <dbReference type="Pfam" id="PF00078"/>
    </source>
</evidence>
<proteinExistence type="predicted"/>
<accession>A0A210PZ27</accession>
<dbReference type="InterPro" id="IPR043502">
    <property type="entry name" value="DNA/RNA_pol_sf"/>
</dbReference>
<evidence type="ECO:0000313" key="3">
    <source>
        <dbReference type="Proteomes" id="UP000242188"/>
    </source>
</evidence>
<dbReference type="InterPro" id="IPR000477">
    <property type="entry name" value="RT_dom"/>
</dbReference>
<dbReference type="PANTHER" id="PTHR37984">
    <property type="entry name" value="PROTEIN CBG26694"/>
    <property type="match status" value="1"/>
</dbReference>
<name>A0A210PZ27_MIZYE</name>
<dbReference type="Gene3D" id="3.30.70.270">
    <property type="match status" value="1"/>
</dbReference>
<dbReference type="InterPro" id="IPR050951">
    <property type="entry name" value="Retrovirus_Pol_polyprotein"/>
</dbReference>
<comment type="caution">
    <text evidence="2">The sequence shown here is derived from an EMBL/GenBank/DDBJ whole genome shotgun (WGS) entry which is preliminary data.</text>
</comment>
<dbReference type="PANTHER" id="PTHR37984:SF5">
    <property type="entry name" value="PROTEIN NYNRIN-LIKE"/>
    <property type="match status" value="1"/>
</dbReference>